<evidence type="ECO:0000313" key="1">
    <source>
        <dbReference type="EMBL" id="KAG7355530.1"/>
    </source>
</evidence>
<dbReference type="PANTHER" id="PTHR47721:SF2">
    <property type="entry name" value="OS01G0235100 PROTEIN"/>
    <property type="match status" value="1"/>
</dbReference>
<reference evidence="1" key="2">
    <citation type="submission" date="2021-04" db="EMBL/GenBank/DDBJ databases">
        <authorList>
            <person name="Podell S."/>
        </authorList>
    </citation>
    <scope>NUCLEOTIDE SEQUENCE</scope>
    <source>
        <strain evidence="1">Hildebrandi</strain>
    </source>
</reference>
<accession>A0A9K3L625</accession>
<reference evidence="1" key="1">
    <citation type="journal article" date="2021" name="Sci. Rep.">
        <title>Diploid genomic architecture of Nitzschia inconspicua, an elite biomass production diatom.</title>
        <authorList>
            <person name="Oliver A."/>
            <person name="Podell S."/>
            <person name="Pinowska A."/>
            <person name="Traller J.C."/>
            <person name="Smith S.R."/>
            <person name="McClure R."/>
            <person name="Beliaev A."/>
            <person name="Bohutskyi P."/>
            <person name="Hill E.A."/>
            <person name="Rabines A."/>
            <person name="Zheng H."/>
            <person name="Allen L.Z."/>
            <person name="Kuo A."/>
            <person name="Grigoriev I.V."/>
            <person name="Allen A.E."/>
            <person name="Hazlebeck D."/>
            <person name="Allen E.E."/>
        </authorList>
    </citation>
    <scope>NUCLEOTIDE SEQUENCE</scope>
    <source>
        <strain evidence="1">Hildebrandi</strain>
    </source>
</reference>
<proteinExistence type="predicted"/>
<dbReference type="EMBL" id="JAGRRH010000015">
    <property type="protein sequence ID" value="KAG7355530.1"/>
    <property type="molecule type" value="Genomic_DNA"/>
</dbReference>
<keyword evidence="2" id="KW-1185">Reference proteome</keyword>
<comment type="caution">
    <text evidence="1">The sequence shown here is derived from an EMBL/GenBank/DDBJ whole genome shotgun (WGS) entry which is preliminary data.</text>
</comment>
<sequence>MMRNPLSVRMVEIPKGPAPLFIVTEDEDGNIVDATPLLSSSETSSVPTPPKEEEEVVVVVPCPDCDLCDGSGRISGGVGAVLDWWPIKAYRPCPNFIERGGKYTRSGQGLDEIAFGRDSTFQKQQ</sequence>
<dbReference type="PANTHER" id="PTHR47721">
    <property type="entry name" value="OS01G0235100 PROTEIN"/>
    <property type="match status" value="1"/>
</dbReference>
<dbReference type="OrthoDB" id="421474at2759"/>
<dbReference type="AlphaFoldDB" id="A0A9K3L625"/>
<organism evidence="1 2">
    <name type="scientific">Nitzschia inconspicua</name>
    <dbReference type="NCBI Taxonomy" id="303405"/>
    <lineage>
        <taxon>Eukaryota</taxon>
        <taxon>Sar</taxon>
        <taxon>Stramenopiles</taxon>
        <taxon>Ochrophyta</taxon>
        <taxon>Bacillariophyta</taxon>
        <taxon>Bacillariophyceae</taxon>
        <taxon>Bacillariophycidae</taxon>
        <taxon>Bacillariales</taxon>
        <taxon>Bacillariaceae</taxon>
        <taxon>Nitzschia</taxon>
    </lineage>
</organism>
<evidence type="ECO:0000313" key="2">
    <source>
        <dbReference type="Proteomes" id="UP000693970"/>
    </source>
</evidence>
<gene>
    <name evidence="1" type="ORF">IV203_000216</name>
</gene>
<protein>
    <submittedName>
        <fullName evidence="1">Uncharacterized protein</fullName>
    </submittedName>
</protein>
<dbReference type="Proteomes" id="UP000693970">
    <property type="component" value="Unassembled WGS sequence"/>
</dbReference>
<name>A0A9K3L625_9STRA</name>